<dbReference type="PROSITE" id="PS50222">
    <property type="entry name" value="EF_HAND_2"/>
    <property type="match status" value="2"/>
</dbReference>
<proteinExistence type="predicted"/>
<dbReference type="Pfam" id="PF13499">
    <property type="entry name" value="EF-hand_7"/>
    <property type="match status" value="1"/>
</dbReference>
<dbReference type="CDD" id="cd00051">
    <property type="entry name" value="EFh"/>
    <property type="match status" value="1"/>
</dbReference>
<dbReference type="InterPro" id="IPR018247">
    <property type="entry name" value="EF_Hand_1_Ca_BS"/>
</dbReference>
<feature type="domain" description="EF-hand" evidence="3">
    <location>
        <begin position="27"/>
        <end position="62"/>
    </location>
</feature>
<dbReference type="InterPro" id="IPR002048">
    <property type="entry name" value="EF_hand_dom"/>
</dbReference>
<dbReference type="OMA" id="RTCKEEM"/>
<accession>A0A0S4JXS4</accession>
<evidence type="ECO:0000256" key="1">
    <source>
        <dbReference type="ARBA" id="ARBA00022737"/>
    </source>
</evidence>
<dbReference type="PANTHER" id="PTHR23050">
    <property type="entry name" value="CALCIUM BINDING PROTEIN"/>
    <property type="match status" value="1"/>
</dbReference>
<dbReference type="Proteomes" id="UP000051952">
    <property type="component" value="Unassembled WGS sequence"/>
</dbReference>
<dbReference type="OrthoDB" id="26525at2759"/>
<dbReference type="SUPFAM" id="SSF47473">
    <property type="entry name" value="EF-hand"/>
    <property type="match status" value="1"/>
</dbReference>
<dbReference type="PROSITE" id="PS00018">
    <property type="entry name" value="EF_HAND_1"/>
    <property type="match status" value="1"/>
</dbReference>
<evidence type="ECO:0000259" key="3">
    <source>
        <dbReference type="PROSITE" id="PS50222"/>
    </source>
</evidence>
<dbReference type="InterPro" id="IPR050145">
    <property type="entry name" value="Centrin_CML-like"/>
</dbReference>
<reference evidence="5" key="1">
    <citation type="submission" date="2015-09" db="EMBL/GenBank/DDBJ databases">
        <authorList>
            <consortium name="Pathogen Informatics"/>
        </authorList>
    </citation>
    <scope>NUCLEOTIDE SEQUENCE [LARGE SCALE GENOMIC DNA]</scope>
    <source>
        <strain evidence="5">Lake Konstanz</strain>
    </source>
</reference>
<organism evidence="4 5">
    <name type="scientific">Bodo saltans</name>
    <name type="common">Flagellated protozoan</name>
    <dbReference type="NCBI Taxonomy" id="75058"/>
    <lineage>
        <taxon>Eukaryota</taxon>
        <taxon>Discoba</taxon>
        <taxon>Euglenozoa</taxon>
        <taxon>Kinetoplastea</taxon>
        <taxon>Metakinetoplastina</taxon>
        <taxon>Eubodonida</taxon>
        <taxon>Bodonidae</taxon>
        <taxon>Bodo</taxon>
    </lineage>
</organism>
<gene>
    <name evidence="4" type="ORF">BSAL_42635</name>
</gene>
<evidence type="ECO:0000313" key="5">
    <source>
        <dbReference type="Proteomes" id="UP000051952"/>
    </source>
</evidence>
<dbReference type="AlphaFoldDB" id="A0A0S4JXS4"/>
<keyword evidence="5" id="KW-1185">Reference proteome</keyword>
<keyword evidence="2" id="KW-0106">Calcium</keyword>
<feature type="domain" description="EF-hand" evidence="3">
    <location>
        <begin position="1"/>
        <end position="25"/>
    </location>
</feature>
<dbReference type="VEuPathDB" id="TriTrypDB:BSAL_42635"/>
<keyword evidence="1" id="KW-0677">Repeat</keyword>
<evidence type="ECO:0000256" key="2">
    <source>
        <dbReference type="ARBA" id="ARBA00022837"/>
    </source>
</evidence>
<dbReference type="Gene3D" id="1.10.238.10">
    <property type="entry name" value="EF-hand"/>
    <property type="match status" value="1"/>
</dbReference>
<dbReference type="GO" id="GO:0005509">
    <property type="term" value="F:calcium ion binding"/>
    <property type="evidence" value="ECO:0007669"/>
    <property type="project" value="InterPro"/>
</dbReference>
<name>A0A0S4JXS4_BODSA</name>
<protein>
    <submittedName>
        <fullName evidence="4">Caltractin, putative</fullName>
    </submittedName>
</protein>
<evidence type="ECO:0000313" key="4">
    <source>
        <dbReference type="EMBL" id="CUG93389.1"/>
    </source>
</evidence>
<dbReference type="EMBL" id="CYKH01002151">
    <property type="protein sequence ID" value="CUG93389.1"/>
    <property type="molecule type" value="Genomic_DNA"/>
</dbReference>
<sequence length="153" mass="16901">MFDEDDCGFINVSELASALYTITGEQMSREEALALMNRYDKNRTGEISLSDFESLVVGRLKGRGLQEEMSRAFKLLEDKDMPGYITRESMRKAAGSIGEKISEVELAEMFDQLVTGQATQAVDFATFCSIQYAAEQDASGAPIPPVPKQQQQA</sequence>
<dbReference type="InterPro" id="IPR011992">
    <property type="entry name" value="EF-hand-dom_pair"/>
</dbReference>